<dbReference type="SUPFAM" id="SSF55729">
    <property type="entry name" value="Acyl-CoA N-acyltransferases (Nat)"/>
    <property type="match status" value="1"/>
</dbReference>
<dbReference type="InterPro" id="IPR037113">
    <property type="entry name" value="Hat1_N_sf"/>
</dbReference>
<dbReference type="GO" id="GO:0006325">
    <property type="term" value="P:chromatin organization"/>
    <property type="evidence" value="ECO:0007669"/>
    <property type="project" value="InterPro"/>
</dbReference>
<dbReference type="STRING" id="35608.A0A2U1N5B3"/>
<feature type="transmembrane region" description="Helical" evidence="3">
    <location>
        <begin position="83"/>
        <end position="109"/>
    </location>
</feature>
<dbReference type="SUPFAM" id="SSF52058">
    <property type="entry name" value="L domain-like"/>
    <property type="match status" value="1"/>
</dbReference>
<evidence type="ECO:0000256" key="2">
    <source>
        <dbReference type="SAM" id="MobiDB-lite"/>
    </source>
</evidence>
<keyword evidence="1" id="KW-0611">Plant defense</keyword>
<dbReference type="PANTHER" id="PTHR33463">
    <property type="entry name" value="NB-ARC DOMAIN-CONTAINING PROTEIN-RELATED"/>
    <property type="match status" value="1"/>
</dbReference>
<dbReference type="InterPro" id="IPR019467">
    <property type="entry name" value="Hat1_N"/>
</dbReference>
<name>A0A2U1N5B3_ARTAN</name>
<sequence>MGGTKHQQSNDTVSDPKKRRKVGFTQPDEGVQPNDVIKIFIAWSKSVSVFVKKTCLVKLNDVIKIFNGDSVWMKLFLSARSKFVTVTVGIVVYLVFDLIRGCLGMHIVLLKVKKAYRSVWIAMSLCNNHIVSKEEEVGSPECLPIEPVDLSCFFEEDGKEDGKIYGYQGLKITVWISSISFKAFADISFESTSDAGKGVTDLKTSLQVIIQYTSFVCWLLFVCSRAMLMTISLSSLQNIFADNLVETKDDFLKTFSTDNQYIKSMISDGKILQPSVNSQGLKDSKADELEVRITLIFYMKDWYHLFFSLLMVTFSCSRLLNKYGNVRSRTGYSGHDPAMSGQDPVISGYSGHDPVTTRLDPVIPAMTRLCPVKTRLYPVIPAENRLDPGLAVLLSSTIPENGKRLRRLSVNSCRDLMYLKTGPEDGKNWLPSLEVLSMYRLPSLTVVWKNPIMKGSLQNLRSVSIWYCDKLKNISWILQLPKLETVYLFYCKEIVEVISGDEQIHEEAFPCLRTISLRDLPLLTSISQTAINFPCMQSIAVIDCPKLTKLPLKVAGNSSQPAVYGNIEWWNRLEWDTAETTSSFRPHFMAT</sequence>
<dbReference type="InterPro" id="IPR016181">
    <property type="entry name" value="Acyl_CoA_acyltransferase"/>
</dbReference>
<dbReference type="Proteomes" id="UP000245207">
    <property type="component" value="Unassembled WGS sequence"/>
</dbReference>
<dbReference type="InterPro" id="IPR032675">
    <property type="entry name" value="LRR_dom_sf"/>
</dbReference>
<keyword evidence="3" id="KW-1133">Transmembrane helix</keyword>
<reference evidence="6 7" key="1">
    <citation type="journal article" date="2018" name="Mol. Plant">
        <title>The genome of Artemisia annua provides insight into the evolution of Asteraceae family and artemisinin biosynthesis.</title>
        <authorList>
            <person name="Shen Q."/>
            <person name="Zhang L."/>
            <person name="Liao Z."/>
            <person name="Wang S."/>
            <person name="Yan T."/>
            <person name="Shi P."/>
            <person name="Liu M."/>
            <person name="Fu X."/>
            <person name="Pan Q."/>
            <person name="Wang Y."/>
            <person name="Lv Z."/>
            <person name="Lu X."/>
            <person name="Zhang F."/>
            <person name="Jiang W."/>
            <person name="Ma Y."/>
            <person name="Chen M."/>
            <person name="Hao X."/>
            <person name="Li L."/>
            <person name="Tang Y."/>
            <person name="Lv G."/>
            <person name="Zhou Y."/>
            <person name="Sun X."/>
            <person name="Brodelius P.E."/>
            <person name="Rose J.K.C."/>
            <person name="Tang K."/>
        </authorList>
    </citation>
    <scope>NUCLEOTIDE SEQUENCE [LARGE SCALE GENOMIC DNA]</scope>
    <source>
        <strain evidence="7">cv. Huhao1</strain>
        <tissue evidence="6">Leaf</tissue>
    </source>
</reference>
<comment type="caution">
    <text evidence="6">The sequence shown here is derived from an EMBL/GenBank/DDBJ whole genome shotgun (WGS) entry which is preliminary data.</text>
</comment>
<evidence type="ECO:0000259" key="5">
    <source>
        <dbReference type="Pfam" id="PF23247"/>
    </source>
</evidence>
<dbReference type="Pfam" id="PF23247">
    <property type="entry name" value="LRR_RPS2"/>
    <property type="match status" value="1"/>
</dbReference>
<dbReference type="OrthoDB" id="10253098at2759"/>
<keyword evidence="3" id="KW-0472">Membrane</keyword>
<keyword evidence="7" id="KW-1185">Reference proteome</keyword>
<dbReference type="PANTHER" id="PTHR33463:SF204">
    <property type="entry name" value="NB-ARC DOMAIN-CONTAINING PROTEIN"/>
    <property type="match status" value="1"/>
</dbReference>
<feature type="domain" description="Histone acetyl transferase HAT1 N-terminal" evidence="4">
    <location>
        <begin position="129"/>
        <end position="256"/>
    </location>
</feature>
<evidence type="ECO:0000259" key="4">
    <source>
        <dbReference type="Pfam" id="PF10394"/>
    </source>
</evidence>
<evidence type="ECO:0000256" key="3">
    <source>
        <dbReference type="SAM" id="Phobius"/>
    </source>
</evidence>
<dbReference type="Gene3D" id="3.80.10.10">
    <property type="entry name" value="Ribonuclease Inhibitor"/>
    <property type="match status" value="1"/>
</dbReference>
<keyword evidence="3" id="KW-0812">Transmembrane</keyword>
<dbReference type="EMBL" id="PKPP01003583">
    <property type="protein sequence ID" value="PWA68679.1"/>
    <property type="molecule type" value="Genomic_DNA"/>
</dbReference>
<feature type="domain" description="Disease resistance protein At4g27190-like leucine-rich repeats" evidence="5">
    <location>
        <begin position="403"/>
        <end position="491"/>
    </location>
</feature>
<dbReference type="InterPro" id="IPR057135">
    <property type="entry name" value="At4g27190-like_LRR"/>
</dbReference>
<accession>A0A2U1N5B3</accession>
<dbReference type="Gene3D" id="3.90.360.10">
    <property type="entry name" value="Histone acetyl transferase 1 (HAT1), N-terminal domain"/>
    <property type="match status" value="1"/>
</dbReference>
<dbReference type="Pfam" id="PF10394">
    <property type="entry name" value="Hat1_N"/>
    <property type="match status" value="1"/>
</dbReference>
<gene>
    <name evidence="6" type="ORF">CTI12_AA306040</name>
</gene>
<evidence type="ECO:0000313" key="7">
    <source>
        <dbReference type="Proteomes" id="UP000245207"/>
    </source>
</evidence>
<dbReference type="AlphaFoldDB" id="A0A2U1N5B3"/>
<protein>
    <submittedName>
        <fullName evidence="6">Uncharacterized protein</fullName>
    </submittedName>
</protein>
<feature type="compositionally biased region" description="Polar residues" evidence="2">
    <location>
        <begin position="1"/>
        <end position="13"/>
    </location>
</feature>
<feature type="region of interest" description="Disordered" evidence="2">
    <location>
        <begin position="1"/>
        <end position="27"/>
    </location>
</feature>
<evidence type="ECO:0000313" key="6">
    <source>
        <dbReference type="EMBL" id="PWA68679.1"/>
    </source>
</evidence>
<proteinExistence type="predicted"/>
<organism evidence="6 7">
    <name type="scientific">Artemisia annua</name>
    <name type="common">Sweet wormwood</name>
    <dbReference type="NCBI Taxonomy" id="35608"/>
    <lineage>
        <taxon>Eukaryota</taxon>
        <taxon>Viridiplantae</taxon>
        <taxon>Streptophyta</taxon>
        <taxon>Embryophyta</taxon>
        <taxon>Tracheophyta</taxon>
        <taxon>Spermatophyta</taxon>
        <taxon>Magnoliopsida</taxon>
        <taxon>eudicotyledons</taxon>
        <taxon>Gunneridae</taxon>
        <taxon>Pentapetalae</taxon>
        <taxon>asterids</taxon>
        <taxon>campanulids</taxon>
        <taxon>Asterales</taxon>
        <taxon>Asteraceae</taxon>
        <taxon>Asteroideae</taxon>
        <taxon>Anthemideae</taxon>
        <taxon>Artemisiinae</taxon>
        <taxon>Artemisia</taxon>
    </lineage>
</organism>
<evidence type="ECO:0000256" key="1">
    <source>
        <dbReference type="ARBA" id="ARBA00022821"/>
    </source>
</evidence>
<dbReference type="InterPro" id="IPR050905">
    <property type="entry name" value="Plant_NBS-LRR"/>
</dbReference>